<feature type="domain" description="D-isomer specific 2-hydroxyacid dehydrogenase catalytic" evidence="5">
    <location>
        <begin position="25"/>
        <end position="352"/>
    </location>
</feature>
<evidence type="ECO:0000256" key="2">
    <source>
        <dbReference type="ARBA" id="ARBA00023002"/>
    </source>
</evidence>
<feature type="domain" description="D-isomer specific 2-hydroxyacid dehydrogenase NAD-binding" evidence="6">
    <location>
        <begin position="134"/>
        <end position="322"/>
    </location>
</feature>
<dbReference type="OMA" id="VIVTAHQ"/>
<dbReference type="PROSITE" id="PS00065">
    <property type="entry name" value="D_2_HYDROXYACID_DH_1"/>
    <property type="match status" value="1"/>
</dbReference>
<evidence type="ECO:0000256" key="1">
    <source>
        <dbReference type="ARBA" id="ARBA00005854"/>
    </source>
</evidence>
<protein>
    <recommendedName>
        <fullName evidence="9">D-lactate dehydrogenase</fullName>
    </recommendedName>
</protein>
<dbReference type="Proteomes" id="UP000008983">
    <property type="component" value="Unassembled WGS sequence"/>
</dbReference>
<dbReference type="OrthoDB" id="298012at2759"/>
<dbReference type="AlphaFoldDB" id="G0QNS9"/>
<accession>G0QNS9</accession>
<sequence>MLRKLQIFKNFCTYEHWQNKNKVALFSSKSYDQLFFEKVNNQLPKKQRLEIEYFPQEINEKTAILTQGFNTIIPFVNDKLNAKCLTTLKNNGVDLIALRCAGFNNIDLKKAQELDIKVVRVPAYSPQAVAEHTMALLLTLVRKIHKAQNRTKEGNFCLEGLLGINLYQKKVGVIGTGKIGQAFMQICKGFEMNILCYDVQSDKKIEEKYNAKYVDLKTLLQQSDIISLHCPLNYDTQYIIDRKSLELIKEGAYILNTGRGKLIRTDEIINSLKSGKLGGVGIDVFENEENFFFQDSSEKVINDDDLARLLMYPNVIVTGHQAFFTQEAINAICQVTVNNILQIRNNEKCENQIFYKDDRE</sequence>
<reference evidence="7 8" key="1">
    <citation type="submission" date="2011-07" db="EMBL/GenBank/DDBJ databases">
        <authorList>
            <person name="Coyne R."/>
            <person name="Brami D."/>
            <person name="Johnson J."/>
            <person name="Hostetler J."/>
            <person name="Hannick L."/>
            <person name="Clark T."/>
            <person name="Cassidy-Hanley D."/>
            <person name="Inman J."/>
        </authorList>
    </citation>
    <scope>NUCLEOTIDE SEQUENCE [LARGE SCALE GENOMIC DNA]</scope>
    <source>
        <strain evidence="7 8">G5</strain>
    </source>
</reference>
<dbReference type="SUPFAM" id="SSF52283">
    <property type="entry name" value="Formate/glycerate dehydrogenase catalytic domain-like"/>
    <property type="match status" value="1"/>
</dbReference>
<dbReference type="InterPro" id="IPR006140">
    <property type="entry name" value="D-isomer_DH_NAD-bd"/>
</dbReference>
<dbReference type="GO" id="GO:0051287">
    <property type="term" value="F:NAD binding"/>
    <property type="evidence" value="ECO:0007669"/>
    <property type="project" value="InterPro"/>
</dbReference>
<dbReference type="CDD" id="cd12183">
    <property type="entry name" value="LDH_like_2"/>
    <property type="match status" value="1"/>
</dbReference>
<dbReference type="GeneID" id="14909287"/>
<dbReference type="GO" id="GO:0016616">
    <property type="term" value="F:oxidoreductase activity, acting on the CH-OH group of donors, NAD or NADP as acceptor"/>
    <property type="evidence" value="ECO:0007669"/>
    <property type="project" value="InterPro"/>
</dbReference>
<dbReference type="InterPro" id="IPR029752">
    <property type="entry name" value="D-isomer_DH_CS1"/>
</dbReference>
<evidence type="ECO:0008006" key="9">
    <source>
        <dbReference type="Google" id="ProtNLM"/>
    </source>
</evidence>
<comment type="similarity">
    <text evidence="1 4">Belongs to the D-isomer specific 2-hydroxyacid dehydrogenase family.</text>
</comment>
<evidence type="ECO:0000256" key="4">
    <source>
        <dbReference type="RuleBase" id="RU003719"/>
    </source>
</evidence>
<proteinExistence type="inferred from homology"/>
<dbReference type="SUPFAM" id="SSF51735">
    <property type="entry name" value="NAD(P)-binding Rossmann-fold domains"/>
    <property type="match status" value="1"/>
</dbReference>
<dbReference type="InterPro" id="IPR006139">
    <property type="entry name" value="D-isomer_2_OHA_DH_cat_dom"/>
</dbReference>
<dbReference type="Pfam" id="PF02826">
    <property type="entry name" value="2-Hacid_dh_C"/>
    <property type="match status" value="1"/>
</dbReference>
<keyword evidence="8" id="KW-1185">Reference proteome</keyword>
<dbReference type="Gene3D" id="3.40.50.720">
    <property type="entry name" value="NAD(P)-binding Rossmann-like Domain"/>
    <property type="match status" value="2"/>
</dbReference>
<name>G0QNS9_ICHMU</name>
<dbReference type="InterPro" id="IPR029753">
    <property type="entry name" value="D-isomer_DH_CS"/>
</dbReference>
<dbReference type="InterPro" id="IPR036291">
    <property type="entry name" value="NAD(P)-bd_dom_sf"/>
</dbReference>
<dbReference type="PROSITE" id="PS00670">
    <property type="entry name" value="D_2_HYDROXYACID_DH_2"/>
    <property type="match status" value="1"/>
</dbReference>
<keyword evidence="3" id="KW-0520">NAD</keyword>
<dbReference type="Pfam" id="PF00389">
    <property type="entry name" value="2-Hacid_dh"/>
    <property type="match status" value="1"/>
</dbReference>
<dbReference type="RefSeq" id="XP_004037106.1">
    <property type="nucleotide sequence ID" value="XM_004037058.1"/>
</dbReference>
<dbReference type="eggNOG" id="KOG0068">
    <property type="taxonomic scope" value="Eukaryota"/>
</dbReference>
<evidence type="ECO:0000256" key="3">
    <source>
        <dbReference type="ARBA" id="ARBA00023027"/>
    </source>
</evidence>
<gene>
    <name evidence="7" type="ORF">IMG5_061190</name>
</gene>
<dbReference type="InParanoid" id="G0QNS9"/>
<organism evidence="7 8">
    <name type="scientific">Ichthyophthirius multifiliis</name>
    <name type="common">White spot disease agent</name>
    <name type="synonym">Ich</name>
    <dbReference type="NCBI Taxonomy" id="5932"/>
    <lineage>
        <taxon>Eukaryota</taxon>
        <taxon>Sar</taxon>
        <taxon>Alveolata</taxon>
        <taxon>Ciliophora</taxon>
        <taxon>Intramacronucleata</taxon>
        <taxon>Oligohymenophorea</taxon>
        <taxon>Hymenostomatida</taxon>
        <taxon>Ophryoglenina</taxon>
        <taxon>Ichthyophthirius</taxon>
    </lineage>
</organism>
<dbReference type="EMBL" id="GL983508">
    <property type="protein sequence ID" value="EGR33120.1"/>
    <property type="molecule type" value="Genomic_DNA"/>
</dbReference>
<evidence type="ECO:0000259" key="5">
    <source>
        <dbReference type="Pfam" id="PF00389"/>
    </source>
</evidence>
<dbReference type="PANTHER" id="PTHR43026:SF1">
    <property type="entry name" value="2-HYDROXYACID DEHYDROGENASE HOMOLOG 1-RELATED"/>
    <property type="match status" value="1"/>
</dbReference>
<evidence type="ECO:0000259" key="6">
    <source>
        <dbReference type="Pfam" id="PF02826"/>
    </source>
</evidence>
<keyword evidence="2 4" id="KW-0560">Oxidoreductase</keyword>
<dbReference type="InterPro" id="IPR058205">
    <property type="entry name" value="D-LDH-like"/>
</dbReference>
<evidence type="ECO:0000313" key="8">
    <source>
        <dbReference type="Proteomes" id="UP000008983"/>
    </source>
</evidence>
<evidence type="ECO:0000313" key="7">
    <source>
        <dbReference type="EMBL" id="EGR33120.1"/>
    </source>
</evidence>
<dbReference type="PANTHER" id="PTHR43026">
    <property type="entry name" value="2-HYDROXYACID DEHYDROGENASE HOMOLOG 1-RELATED"/>
    <property type="match status" value="1"/>
</dbReference>
<dbReference type="STRING" id="857967.G0QNS9"/>